<dbReference type="Proteomes" id="UP001396334">
    <property type="component" value="Unassembled WGS sequence"/>
</dbReference>
<keyword evidence="2" id="KW-1185">Reference proteome</keyword>
<evidence type="ECO:0000313" key="2">
    <source>
        <dbReference type="Proteomes" id="UP001396334"/>
    </source>
</evidence>
<sequence length="128" mass="14104">MCLTNQDAAFDASLSGLTQFLLVTRGDEPGMALLENLSSRNVKLNEHYQIFHPSTWNKSSKSTSTTIPGIGSARYELSPWPRLATSIALGRGACLRSPPSERFQVSIRQGRRLLELDLSAIPGVFRLD</sequence>
<reference evidence="1 2" key="1">
    <citation type="journal article" date="2024" name="G3 (Bethesda)">
        <title>Genome assembly of Hibiscus sabdariffa L. provides insights into metabolisms of medicinal natural products.</title>
        <authorList>
            <person name="Kim T."/>
        </authorList>
    </citation>
    <scope>NUCLEOTIDE SEQUENCE [LARGE SCALE GENOMIC DNA]</scope>
    <source>
        <strain evidence="1">TK-2024</strain>
        <tissue evidence="1">Old leaves</tissue>
    </source>
</reference>
<gene>
    <name evidence="1" type="ORF">V6N11_047924</name>
</gene>
<evidence type="ECO:0000313" key="1">
    <source>
        <dbReference type="EMBL" id="KAK8980793.1"/>
    </source>
</evidence>
<accession>A0ABR2NXL1</accession>
<comment type="caution">
    <text evidence="1">The sequence shown here is derived from an EMBL/GenBank/DDBJ whole genome shotgun (WGS) entry which is preliminary data.</text>
</comment>
<organism evidence="1 2">
    <name type="scientific">Hibiscus sabdariffa</name>
    <name type="common">roselle</name>
    <dbReference type="NCBI Taxonomy" id="183260"/>
    <lineage>
        <taxon>Eukaryota</taxon>
        <taxon>Viridiplantae</taxon>
        <taxon>Streptophyta</taxon>
        <taxon>Embryophyta</taxon>
        <taxon>Tracheophyta</taxon>
        <taxon>Spermatophyta</taxon>
        <taxon>Magnoliopsida</taxon>
        <taxon>eudicotyledons</taxon>
        <taxon>Gunneridae</taxon>
        <taxon>Pentapetalae</taxon>
        <taxon>rosids</taxon>
        <taxon>malvids</taxon>
        <taxon>Malvales</taxon>
        <taxon>Malvaceae</taxon>
        <taxon>Malvoideae</taxon>
        <taxon>Hibiscus</taxon>
    </lineage>
</organism>
<name>A0ABR2NXL1_9ROSI</name>
<proteinExistence type="predicted"/>
<dbReference type="EMBL" id="JBBPBN010000091">
    <property type="protein sequence ID" value="KAK8980793.1"/>
    <property type="molecule type" value="Genomic_DNA"/>
</dbReference>
<protein>
    <submittedName>
        <fullName evidence="1">Uncharacterized protein</fullName>
    </submittedName>
</protein>